<dbReference type="EMBL" id="ADBV01002054">
    <property type="protein sequence ID" value="EJW83682.1"/>
    <property type="molecule type" value="Genomic_DNA"/>
</dbReference>
<name>J9F2J0_WUCBA</name>
<accession>J9F2J0</accession>
<dbReference type="InterPro" id="IPR055929">
    <property type="entry name" value="DUF7506"/>
</dbReference>
<gene>
    <name evidence="3" type="ORF">WUBG_05408</name>
</gene>
<feature type="domain" description="P-granule-associated protein DEPS-1 sixth OB-fold" evidence="2">
    <location>
        <begin position="151"/>
        <end position="214"/>
    </location>
</feature>
<dbReference type="AlphaFoldDB" id="J9F2J0"/>
<evidence type="ECO:0000259" key="1">
    <source>
        <dbReference type="Pfam" id="PF24338"/>
    </source>
</evidence>
<reference evidence="4" key="1">
    <citation type="submission" date="2012-08" db="EMBL/GenBank/DDBJ databases">
        <title>The Genome Sequence of Wuchereria bancrofti.</title>
        <authorList>
            <person name="Nutman T.B."/>
            <person name="Fink D.L."/>
            <person name="Russ C."/>
            <person name="Young S."/>
            <person name="Zeng Q."/>
            <person name="Koehrsen M."/>
            <person name="Alvarado L."/>
            <person name="Berlin A."/>
            <person name="Chapman S.B."/>
            <person name="Chen Z."/>
            <person name="Freedman E."/>
            <person name="Gellesch M."/>
            <person name="Goldberg J."/>
            <person name="Griggs A."/>
            <person name="Gujja S."/>
            <person name="Heilman E.R."/>
            <person name="Heiman D."/>
            <person name="Hepburn T."/>
            <person name="Howarth C."/>
            <person name="Jen D."/>
            <person name="Larson L."/>
            <person name="Lewis B."/>
            <person name="Mehta T."/>
            <person name="Park D."/>
            <person name="Pearson M."/>
            <person name="Roberts A."/>
            <person name="Saif S."/>
            <person name="Shea T."/>
            <person name="Shenoy N."/>
            <person name="Sisk P."/>
            <person name="Stolte C."/>
            <person name="Sykes S."/>
            <person name="Walk T."/>
            <person name="White J."/>
            <person name="Yandava C."/>
            <person name="Haas B."/>
            <person name="Henn M.R."/>
            <person name="Nusbaum C."/>
            <person name="Birren B."/>
        </authorList>
    </citation>
    <scope>NUCLEOTIDE SEQUENCE [LARGE SCALE GENOMIC DNA]</scope>
    <source>
        <strain evidence="4">NA</strain>
    </source>
</reference>
<dbReference type="Pfam" id="PF24338">
    <property type="entry name" value="DUF7506"/>
    <property type="match status" value="1"/>
</dbReference>
<protein>
    <submittedName>
        <fullName evidence="3">Uncharacterized protein</fullName>
    </submittedName>
</protein>
<comment type="caution">
    <text evidence="3">The sequence shown here is derived from an EMBL/GenBank/DDBJ whole genome shotgun (WGS) entry which is preliminary data.</text>
</comment>
<feature type="domain" description="DUF7506" evidence="1">
    <location>
        <begin position="1"/>
        <end position="67"/>
    </location>
</feature>
<evidence type="ECO:0000313" key="3">
    <source>
        <dbReference type="EMBL" id="EJW83682.1"/>
    </source>
</evidence>
<sequence length="317" mass="35564">MGHLWSENKDFGLIYDADSLLLPILLGKNPYAPVRVYVADIGPSRLSRFAIKDLSDMATTKANVVMNTSYAELSDDGLVLGDGSLLASRYLYLKIRFDSSSQKGWDKLVPGTWIKFTASSPAGIPDFRIKTWNLTTNPLLVQIHALPTCSGYVFEACGFFEEELSAVKSTVFGFIEIPREKRLLMNPRDKGVTILWVREDKRNKRARFILYSVEALQTVDAGKDTEEKSLEPLMDEAEQCYVTEKVNLSSFHAEKSKGDNKNFCEFILPCKRIDCEGKQLLQRCFNNRAVVNSLIQASADELLAGIVKLLTAEKLES</sequence>
<dbReference type="Proteomes" id="UP000004810">
    <property type="component" value="Unassembled WGS sequence"/>
</dbReference>
<dbReference type="InterPro" id="IPR057144">
    <property type="entry name" value="OB_DEPS-1_6th"/>
</dbReference>
<proteinExistence type="predicted"/>
<organism evidence="3 4">
    <name type="scientific">Wuchereria bancrofti</name>
    <dbReference type="NCBI Taxonomy" id="6293"/>
    <lineage>
        <taxon>Eukaryota</taxon>
        <taxon>Metazoa</taxon>
        <taxon>Ecdysozoa</taxon>
        <taxon>Nematoda</taxon>
        <taxon>Chromadorea</taxon>
        <taxon>Rhabditida</taxon>
        <taxon>Spirurina</taxon>
        <taxon>Spiruromorpha</taxon>
        <taxon>Filarioidea</taxon>
        <taxon>Onchocercidae</taxon>
        <taxon>Wuchereria</taxon>
    </lineage>
</organism>
<dbReference type="Pfam" id="PF24341">
    <property type="entry name" value="OB_DEPS-1_6th"/>
    <property type="match status" value="1"/>
</dbReference>
<evidence type="ECO:0000313" key="4">
    <source>
        <dbReference type="Proteomes" id="UP000004810"/>
    </source>
</evidence>
<evidence type="ECO:0000259" key="2">
    <source>
        <dbReference type="Pfam" id="PF24341"/>
    </source>
</evidence>